<keyword evidence="2" id="KW-1185">Reference proteome</keyword>
<proteinExistence type="predicted"/>
<organism evidence="1 2">
    <name type="scientific">Phlebia brevispora</name>
    <dbReference type="NCBI Taxonomy" id="194682"/>
    <lineage>
        <taxon>Eukaryota</taxon>
        <taxon>Fungi</taxon>
        <taxon>Dikarya</taxon>
        <taxon>Basidiomycota</taxon>
        <taxon>Agaricomycotina</taxon>
        <taxon>Agaricomycetes</taxon>
        <taxon>Polyporales</taxon>
        <taxon>Meruliaceae</taxon>
        <taxon>Phlebia</taxon>
    </lineage>
</organism>
<reference evidence="1" key="1">
    <citation type="submission" date="2022-07" db="EMBL/GenBank/DDBJ databases">
        <title>Genome Sequence of Phlebia brevispora.</title>
        <authorList>
            <person name="Buettner E."/>
        </authorList>
    </citation>
    <scope>NUCLEOTIDE SEQUENCE</scope>
    <source>
        <strain evidence="1">MPL23</strain>
    </source>
</reference>
<comment type="caution">
    <text evidence="1">The sequence shown here is derived from an EMBL/GenBank/DDBJ whole genome shotgun (WGS) entry which is preliminary data.</text>
</comment>
<sequence length="369" mass="40811">MVPPTSFAVISPITPKVFTTSGHPPTLLSSHSGVAPSTKGKEYGLSVLPYNLYNLEDNDNYDNNEGMQILTPAVLLRLLQSISPGSNIPVHQREGPCPDQPVPITRGGEEPTSHFMQFNLPDWFNEVYPQILSAKGCLTHNKCIKAACEARTQAAASNSSTSTSIFNNLQPCMEISLNADQLMADVIMPKASVPIVMDPALTSEMEACVIRRNVEGESMLIRSVEEPSDESLVPLTEWICQHPDIHIPEVIMHSNGSIMDEDALLRIYCIAQTGLASGRMMEVIMYLHLVECYLVDYPNDSLLSDSHYNMHYTGDLDSVPDVRAHFAAITTDGALPNSRYDVIYDSQSFHQWVNAWACEVQVHFTNSIN</sequence>
<protein>
    <submittedName>
        <fullName evidence="1">Uncharacterized protein</fullName>
    </submittedName>
</protein>
<name>A0ACC1T8T5_9APHY</name>
<accession>A0ACC1T8T5</accession>
<dbReference type="EMBL" id="JANHOG010000301">
    <property type="protein sequence ID" value="KAJ3555757.1"/>
    <property type="molecule type" value="Genomic_DNA"/>
</dbReference>
<evidence type="ECO:0000313" key="1">
    <source>
        <dbReference type="EMBL" id="KAJ3555757.1"/>
    </source>
</evidence>
<gene>
    <name evidence="1" type="ORF">NM688_g2397</name>
</gene>
<evidence type="ECO:0000313" key="2">
    <source>
        <dbReference type="Proteomes" id="UP001148662"/>
    </source>
</evidence>
<dbReference type="Proteomes" id="UP001148662">
    <property type="component" value="Unassembled WGS sequence"/>
</dbReference>